<dbReference type="PROSITE" id="PS00588">
    <property type="entry name" value="FLAGELLA_BB_ROD"/>
    <property type="match status" value="1"/>
</dbReference>
<dbReference type="STRING" id="1293911.H710_01173"/>
<keyword evidence="12" id="KW-0282">Flagellum</keyword>
<evidence type="ECO:0000256" key="5">
    <source>
        <dbReference type="ARBA" id="ARBA00025933"/>
    </source>
</evidence>
<comment type="subcellular location">
    <subcellularLocation>
        <location evidence="1 8">Bacterial flagellum basal body</location>
    </subcellularLocation>
</comment>
<evidence type="ECO:0000259" key="9">
    <source>
        <dbReference type="Pfam" id="PF00460"/>
    </source>
</evidence>
<dbReference type="PANTHER" id="PTHR30435">
    <property type="entry name" value="FLAGELLAR PROTEIN"/>
    <property type="match status" value="1"/>
</dbReference>
<protein>
    <recommendedName>
        <fullName evidence="3 7">Flagellar basal-body rod protein FlgG</fullName>
    </recommendedName>
    <alternativeName>
        <fullName evidence="6 8">Distal rod protein</fullName>
    </alternativeName>
</protein>
<evidence type="ECO:0000256" key="3">
    <source>
        <dbReference type="ARBA" id="ARBA00017948"/>
    </source>
</evidence>
<evidence type="ECO:0000256" key="8">
    <source>
        <dbReference type="RuleBase" id="RU362116"/>
    </source>
</evidence>
<dbReference type="NCBIfam" id="TIGR02488">
    <property type="entry name" value="flgG_G_neg"/>
    <property type="match status" value="1"/>
</dbReference>
<accession>A0A072RA28</accession>
<evidence type="ECO:0000256" key="4">
    <source>
        <dbReference type="ARBA" id="ARBA00023143"/>
    </source>
</evidence>
<dbReference type="NCBIfam" id="TIGR03506">
    <property type="entry name" value="FlgEFG_subfam"/>
    <property type="match status" value="2"/>
</dbReference>
<dbReference type="Proteomes" id="UP000031740">
    <property type="component" value="Unassembled WGS sequence"/>
</dbReference>
<dbReference type="EMBL" id="ASIV01000008">
    <property type="protein sequence ID" value="KEG18324.1"/>
    <property type="molecule type" value="Genomic_DNA"/>
</dbReference>
<dbReference type="InterPro" id="IPR020013">
    <property type="entry name" value="Flagellar_FlgE/F/G"/>
</dbReference>
<dbReference type="GO" id="GO:0071978">
    <property type="term" value="P:bacterial-type flagellum-dependent swarming motility"/>
    <property type="evidence" value="ECO:0007669"/>
    <property type="project" value="TreeGrafter"/>
</dbReference>
<evidence type="ECO:0000256" key="2">
    <source>
        <dbReference type="ARBA" id="ARBA00009677"/>
    </source>
</evidence>
<comment type="similarity">
    <text evidence="2 8">Belongs to the flagella basal body rod proteins family.</text>
</comment>
<dbReference type="Pfam" id="PF00460">
    <property type="entry name" value="Flg_bb_rod"/>
    <property type="match status" value="1"/>
</dbReference>
<dbReference type="InterPro" id="IPR037925">
    <property type="entry name" value="FlgE/F/G-like"/>
</dbReference>
<dbReference type="GO" id="GO:0009426">
    <property type="term" value="C:bacterial-type flagellum basal body, distal rod"/>
    <property type="evidence" value="ECO:0007669"/>
    <property type="project" value="UniProtKB-UniRule"/>
</dbReference>
<evidence type="ECO:0000313" key="12">
    <source>
        <dbReference type="EMBL" id="KEG18324.1"/>
    </source>
</evidence>
<dbReference type="AlphaFoldDB" id="A0A072RA28"/>
<gene>
    <name evidence="12" type="ORF">H710_01173</name>
</gene>
<dbReference type="PATRIC" id="fig|1293911.3.peg.1213"/>
<feature type="domain" description="Flagellar basal-body/hook protein C-terminal" evidence="10">
    <location>
        <begin position="218"/>
        <end position="258"/>
    </location>
</feature>
<dbReference type="InterPro" id="IPR019776">
    <property type="entry name" value="Flagellar_basal_body_rod_CS"/>
</dbReference>
<keyword evidence="4 8" id="KW-0975">Bacterial flagellum</keyword>
<feature type="domain" description="Flagellar hook protein FlgE/F/G-like D1" evidence="11">
    <location>
        <begin position="98"/>
        <end position="160"/>
    </location>
</feature>
<dbReference type="InterPro" id="IPR053967">
    <property type="entry name" value="LlgE_F_G-like_D1"/>
</dbReference>
<dbReference type="Pfam" id="PF22692">
    <property type="entry name" value="LlgE_F_G_D1"/>
    <property type="match status" value="1"/>
</dbReference>
<dbReference type="SUPFAM" id="SSF117143">
    <property type="entry name" value="Flagellar hook protein flgE"/>
    <property type="match status" value="1"/>
</dbReference>
<proteinExistence type="inferred from homology"/>
<sequence length="264" mass="28068">MVMRSLSIAATGMAAQQTNLDVIANNLANINTTGYKRARAEFADLMYVADRAVGVPNMMNQAIVPEGVMVGMGVRTAAVRTVNTQGAFVQTGNALDLAINGNGWFEIQDPNGNIFYTRSGAFNLSETGQIVTLDGNVVQPAITIPIGSKSITVNPDGTVFYKPAEEADPVEAGRLNLVNFVNEVGLEPIGDNLFRETPASGAPVPGNPKEDGYGSIMQATLEASNVDPVKEITELITAQRSYEMNSKVIQASDEMAAVVSKNLR</sequence>
<dbReference type="InterPro" id="IPR001444">
    <property type="entry name" value="Flag_bb_rod_N"/>
</dbReference>
<keyword evidence="12" id="KW-0969">Cilium</keyword>
<reference evidence="12 13" key="1">
    <citation type="submission" date="2013-04" db="EMBL/GenBank/DDBJ databases">
        <title>The Genome Sequence of Bartonella bacilliformis Ver097.</title>
        <authorList>
            <consortium name="The Broad Institute Genomics Platform"/>
            <consortium name="The Broad Institute Genome Sequencing Center for Infectious Disease"/>
            <person name="Feldgarden M."/>
            <person name="Kirby J."/>
            <person name="Birtles R."/>
            <person name="Dasch G."/>
            <person name="Hendrix L."/>
            <person name="Koehler J."/>
            <person name="Walker B."/>
            <person name="Young S.K."/>
            <person name="Zeng Q."/>
            <person name="Gargeya S."/>
            <person name="Fitzgerald M."/>
            <person name="Haas B."/>
            <person name="Abouelleil A."/>
            <person name="Allen A.W."/>
            <person name="Alvarado L."/>
            <person name="Arachchi H.M."/>
            <person name="Berlin A.M."/>
            <person name="Chapman S.B."/>
            <person name="Gainer-Dewar J."/>
            <person name="Goldberg J."/>
            <person name="Griggs A."/>
            <person name="Gujja S."/>
            <person name="Hansen M."/>
            <person name="Howarth C."/>
            <person name="Imamovic A."/>
            <person name="Ireland A."/>
            <person name="Larimer J."/>
            <person name="McCowan C."/>
            <person name="Murphy C."/>
            <person name="Pearson M."/>
            <person name="Poon T.W."/>
            <person name="Priest M."/>
            <person name="Roberts A."/>
            <person name="Saif S."/>
            <person name="Shea T."/>
            <person name="Sisk P."/>
            <person name="Sykes S."/>
            <person name="Wortman J."/>
            <person name="Nusbaum C."/>
            <person name="Birren B."/>
        </authorList>
    </citation>
    <scope>NUCLEOTIDE SEQUENCE [LARGE SCALE GENOMIC DNA]</scope>
    <source>
        <strain evidence="12 13">Ver097</strain>
    </source>
</reference>
<name>A0A072RA28_BARBA</name>
<dbReference type="Pfam" id="PF06429">
    <property type="entry name" value="Flg_bbr_C"/>
    <property type="match status" value="1"/>
</dbReference>
<feature type="domain" description="Flagellar basal body rod protein N-terminal" evidence="9">
    <location>
        <begin position="7"/>
        <end position="36"/>
    </location>
</feature>
<evidence type="ECO:0000259" key="11">
    <source>
        <dbReference type="Pfam" id="PF22692"/>
    </source>
</evidence>
<evidence type="ECO:0000256" key="6">
    <source>
        <dbReference type="ARBA" id="ARBA00032912"/>
    </source>
</evidence>
<dbReference type="PANTHER" id="PTHR30435:SF19">
    <property type="entry name" value="FLAGELLAR BASAL-BODY ROD PROTEIN FLGG"/>
    <property type="match status" value="1"/>
</dbReference>
<comment type="caution">
    <text evidence="12">The sequence shown here is derived from an EMBL/GenBank/DDBJ whole genome shotgun (WGS) entry which is preliminary data.</text>
</comment>
<dbReference type="InterPro" id="IPR012834">
    <property type="entry name" value="FlgG_G_neg"/>
</dbReference>
<evidence type="ECO:0000256" key="1">
    <source>
        <dbReference type="ARBA" id="ARBA00004117"/>
    </source>
</evidence>
<evidence type="ECO:0000256" key="7">
    <source>
        <dbReference type="NCBIfam" id="TIGR02488"/>
    </source>
</evidence>
<keyword evidence="12" id="KW-0966">Cell projection</keyword>
<dbReference type="HOGENOM" id="CLU_013687_0_2_5"/>
<evidence type="ECO:0000259" key="10">
    <source>
        <dbReference type="Pfam" id="PF06429"/>
    </source>
</evidence>
<comment type="subunit">
    <text evidence="5 8">The basal body constitutes a major portion of the flagellar organelle and consists of four rings (L,P,S, and M) mounted on a central rod. The rod consists of about 26 subunits of FlgG in the distal portion, and FlgB, FlgC and FlgF are thought to build up the proximal portion of the rod with about 6 subunits each.</text>
</comment>
<evidence type="ECO:0000313" key="13">
    <source>
        <dbReference type="Proteomes" id="UP000031740"/>
    </source>
</evidence>
<dbReference type="InterPro" id="IPR010930">
    <property type="entry name" value="Flg_bb/hook_C_dom"/>
</dbReference>
<organism evidence="12 13">
    <name type="scientific">Bartonella bacilliformis Ver097</name>
    <dbReference type="NCBI Taxonomy" id="1293911"/>
    <lineage>
        <taxon>Bacteria</taxon>
        <taxon>Pseudomonadati</taxon>
        <taxon>Pseudomonadota</taxon>
        <taxon>Alphaproteobacteria</taxon>
        <taxon>Hyphomicrobiales</taxon>
        <taxon>Bartonellaceae</taxon>
        <taxon>Bartonella</taxon>
    </lineage>
</organism>